<evidence type="ECO:0000256" key="4">
    <source>
        <dbReference type="ARBA" id="ARBA00038984"/>
    </source>
</evidence>
<comment type="caution">
    <text evidence="13">The sequence shown here is derived from an EMBL/GenBank/DDBJ whole genome shotgun (WGS) entry which is preliminary data.</text>
</comment>
<feature type="non-terminal residue" evidence="13">
    <location>
        <position position="1"/>
    </location>
</feature>
<dbReference type="STRING" id="33528.ENSGAFP00000015325"/>
<feature type="domain" description="GFO/IDH/MocA-like oxidoreductase" evidence="12">
    <location>
        <begin position="159"/>
        <end position="274"/>
    </location>
</feature>
<dbReference type="PANTHER" id="PTHR22604">
    <property type="entry name" value="OXIDOREDUCTASES"/>
    <property type="match status" value="1"/>
</dbReference>
<dbReference type="InterPro" id="IPR000683">
    <property type="entry name" value="Gfo/Idh/MocA-like_OxRdtase_N"/>
</dbReference>
<feature type="domain" description="GFO/IDH/MocA-like oxidoreductase" evidence="12">
    <location>
        <begin position="413"/>
        <end position="526"/>
    </location>
</feature>
<evidence type="ECO:0000256" key="8">
    <source>
        <dbReference type="ARBA" id="ARBA00043025"/>
    </source>
</evidence>
<name>A0A315VZE8_GAMAF</name>
<dbReference type="EC" id="1.1.1.179" evidence="4"/>
<gene>
    <name evidence="13" type="ORF">CCH79_00006240</name>
</gene>
<evidence type="ECO:0000313" key="13">
    <source>
        <dbReference type="EMBL" id="PWA29050.1"/>
    </source>
</evidence>
<evidence type="ECO:0000256" key="6">
    <source>
        <dbReference type="ARBA" id="ARBA00042926"/>
    </source>
</evidence>
<dbReference type="EMBL" id="NHOQ01000682">
    <property type="protein sequence ID" value="PWA29050.1"/>
    <property type="molecule type" value="Genomic_DNA"/>
</dbReference>
<organism evidence="13 14">
    <name type="scientific">Gambusia affinis</name>
    <name type="common">Western mosquitofish</name>
    <name type="synonym">Heterandria affinis</name>
    <dbReference type="NCBI Taxonomy" id="33528"/>
    <lineage>
        <taxon>Eukaryota</taxon>
        <taxon>Metazoa</taxon>
        <taxon>Chordata</taxon>
        <taxon>Craniata</taxon>
        <taxon>Vertebrata</taxon>
        <taxon>Euteleostomi</taxon>
        <taxon>Actinopterygii</taxon>
        <taxon>Neopterygii</taxon>
        <taxon>Teleostei</taxon>
        <taxon>Neoteleostei</taxon>
        <taxon>Acanthomorphata</taxon>
        <taxon>Ovalentaria</taxon>
        <taxon>Atherinomorphae</taxon>
        <taxon>Cyprinodontiformes</taxon>
        <taxon>Poeciliidae</taxon>
        <taxon>Poeciliinae</taxon>
        <taxon>Gambusia</taxon>
    </lineage>
</organism>
<evidence type="ECO:0000259" key="12">
    <source>
        <dbReference type="Pfam" id="PF22725"/>
    </source>
</evidence>
<dbReference type="AlphaFoldDB" id="A0A315VZE8"/>
<evidence type="ECO:0000256" key="9">
    <source>
        <dbReference type="ARBA" id="ARBA00047423"/>
    </source>
</evidence>
<proteinExistence type="inferred from homology"/>
<dbReference type="InterPro" id="IPR036291">
    <property type="entry name" value="NAD(P)-bd_dom_sf"/>
</dbReference>
<dbReference type="InterPro" id="IPR050984">
    <property type="entry name" value="Gfo/Idh/MocA_domain"/>
</dbReference>
<keyword evidence="14" id="KW-1185">Reference proteome</keyword>
<keyword evidence="2" id="KW-0560">Oxidoreductase</keyword>
<dbReference type="SUPFAM" id="SSF55347">
    <property type="entry name" value="Glyceraldehyde-3-phosphate dehydrogenase-like, C-terminal domain"/>
    <property type="match status" value="2"/>
</dbReference>
<dbReference type="Proteomes" id="UP000250572">
    <property type="component" value="Unassembled WGS sequence"/>
</dbReference>
<dbReference type="EC" id="1.3.1.20" evidence="3"/>
<accession>A0A315VZE8</accession>
<dbReference type="Pfam" id="PF01408">
    <property type="entry name" value="GFO_IDH_MocA"/>
    <property type="match status" value="2"/>
</dbReference>
<comment type="catalytic activity">
    <reaction evidence="10">
        <text>D-xylose + NADP(+) = D-xylono-1,5-lactone + NADPH + H(+)</text>
        <dbReference type="Rhea" id="RHEA:22000"/>
        <dbReference type="ChEBI" id="CHEBI:15378"/>
        <dbReference type="ChEBI" id="CHEBI:15867"/>
        <dbReference type="ChEBI" id="CHEBI:53455"/>
        <dbReference type="ChEBI" id="CHEBI:57783"/>
        <dbReference type="ChEBI" id="CHEBI:58349"/>
        <dbReference type="EC" id="1.1.1.179"/>
    </reaction>
</comment>
<protein>
    <recommendedName>
        <fullName evidence="5">Trans-1,2-dihydrobenzene-1,2-diol dehydrogenase</fullName>
        <ecNumber evidence="4">1.1.1.179</ecNumber>
        <ecNumber evidence="3">1.3.1.20</ecNumber>
    </recommendedName>
    <alternativeName>
        <fullName evidence="8">D-xylose 1-dehydrogenase</fullName>
    </alternativeName>
    <alternativeName>
        <fullName evidence="7">D-xylose-NADP dehydrogenase</fullName>
    </alternativeName>
    <alternativeName>
        <fullName evidence="6">Dimeric dihydrodiol dehydrogenase</fullName>
    </alternativeName>
</protein>
<feature type="domain" description="Gfo/Idh/MocA-like oxidoreductase N-terminal" evidence="11">
    <location>
        <begin position="22"/>
        <end position="147"/>
    </location>
</feature>
<evidence type="ECO:0000256" key="10">
    <source>
        <dbReference type="ARBA" id="ARBA00049233"/>
    </source>
</evidence>
<comment type="catalytic activity">
    <reaction evidence="9">
        <text>(1R,2R)-1,2-dihydrobenzene-1,2-diol + NADP(+) = catechol + NADPH + H(+)</text>
        <dbReference type="Rhea" id="RHEA:16729"/>
        <dbReference type="ChEBI" id="CHEBI:10702"/>
        <dbReference type="ChEBI" id="CHEBI:15378"/>
        <dbReference type="ChEBI" id="CHEBI:18135"/>
        <dbReference type="ChEBI" id="CHEBI:57783"/>
        <dbReference type="ChEBI" id="CHEBI:58349"/>
        <dbReference type="EC" id="1.3.1.20"/>
    </reaction>
</comment>
<dbReference type="GO" id="GO:0000166">
    <property type="term" value="F:nucleotide binding"/>
    <property type="evidence" value="ECO:0007669"/>
    <property type="project" value="InterPro"/>
</dbReference>
<evidence type="ECO:0000256" key="2">
    <source>
        <dbReference type="ARBA" id="ARBA00023002"/>
    </source>
</evidence>
<evidence type="ECO:0000256" key="3">
    <source>
        <dbReference type="ARBA" id="ARBA00038853"/>
    </source>
</evidence>
<evidence type="ECO:0000256" key="5">
    <source>
        <dbReference type="ARBA" id="ARBA00040603"/>
    </source>
</evidence>
<dbReference type="GO" id="GO:0004420">
    <property type="term" value="F:hydroxymethylglutaryl-CoA reductase (NADPH) activity"/>
    <property type="evidence" value="ECO:0007669"/>
    <property type="project" value="InterPro"/>
</dbReference>
<dbReference type="GO" id="GO:0047115">
    <property type="term" value="F:trans-1,2-dihydrobenzene-1,2-diol dehydrogenase activity"/>
    <property type="evidence" value="ECO:0007669"/>
    <property type="project" value="UniProtKB-EC"/>
</dbReference>
<dbReference type="PANTHER" id="PTHR22604:SF105">
    <property type="entry name" value="TRANS-1,2-DIHYDROBENZENE-1,2-DIOL DEHYDROGENASE"/>
    <property type="match status" value="1"/>
</dbReference>
<evidence type="ECO:0000313" key="14">
    <source>
        <dbReference type="Proteomes" id="UP000250572"/>
    </source>
</evidence>
<sequence length="669" mass="74703">HGFLPKQHHTNLSLTIQFNMAIRWGLCGAGKISHDFSVAMKTLPAEDHQIAAIASRSSDRAKEFAKKHSIPKVYGSYEELARDPNIDETSVSLDIVYLGVLHTEHWKVGLLFLQAGKNVLCEKPFAMNSRQVKDLVEAARKTNVFLMEAIWSRCFPVHAEVRKLLAEEAVGEVKLVKAYFGSPQLHIPRSVEKELGGGALLDIGVYCLQFVLMVFNGERPESIQASGVLLDSGVDESVVVVMKFSRKRMALCAFSIAARFSNDAVISGTKGSIRSFWSNMATRWGICSAGKISHDFTVALKTLPAEDHKVVAVAARKLEDAQEFSIKHNISKAYGSYEELARDPHVDVVYIGNIHPYHLKACLLFMNAKKNILCEKPLAMNTKEVKEILDSAKRNQVFLMEAIWTRFFPVSVEVRKMLAQGEIGEVKMIRSEFGIPLLHRPRLVEKELGGGALLSLGMYCLQFVCMVYSGERPESIQATGVCLDTGVDETVIVTLKFSEKRMAVFTYSSSMKLPNDAIIVGTKGTIQIPSWMWCPTSLIVNGKETQYPLPEPCLPLNFHNGTGMRYEAEEVRQCLLKGLKESPVMSHSDSLLLIELEDEIRRQVGVVYSQDCQNFHNGTGMRYEAEEVRQCLLKGLKESPVMSHSDSLLLAELEDEIHRQVGVVYSQDC</sequence>
<feature type="domain" description="Gfo/Idh/MocA-like oxidoreductase N-terminal" evidence="11">
    <location>
        <begin position="283"/>
        <end position="400"/>
    </location>
</feature>
<evidence type="ECO:0000256" key="1">
    <source>
        <dbReference type="ARBA" id="ARBA00010928"/>
    </source>
</evidence>
<dbReference type="SUPFAM" id="SSF51735">
    <property type="entry name" value="NAD(P)-binding Rossmann-fold domains"/>
    <property type="match status" value="2"/>
</dbReference>
<dbReference type="Pfam" id="PF22725">
    <property type="entry name" value="GFO_IDH_MocA_C3"/>
    <property type="match status" value="2"/>
</dbReference>
<reference evidence="13 14" key="1">
    <citation type="journal article" date="2018" name="G3 (Bethesda)">
        <title>A High-Quality Reference Genome for the Invasive Mosquitofish Gambusia affinis Using a Chicago Library.</title>
        <authorList>
            <person name="Hoffberg S.L."/>
            <person name="Troendle N.J."/>
            <person name="Glenn T.C."/>
            <person name="Mahmud O."/>
            <person name="Louha S."/>
            <person name="Chalopin D."/>
            <person name="Bennetzen J.L."/>
            <person name="Mauricio R."/>
        </authorList>
    </citation>
    <scope>NUCLEOTIDE SEQUENCE [LARGE SCALE GENOMIC DNA]</scope>
    <source>
        <strain evidence="13">NE01/NJP1002.9</strain>
        <tissue evidence="13">Muscle</tissue>
    </source>
</reference>
<dbReference type="Gene3D" id="3.40.50.720">
    <property type="entry name" value="NAD(P)-binding Rossmann-like Domain"/>
    <property type="match status" value="1"/>
</dbReference>
<dbReference type="InterPro" id="IPR023282">
    <property type="entry name" value="HMG_CoA_Rdtase_N"/>
</dbReference>
<feature type="non-terminal residue" evidence="13">
    <location>
        <position position="669"/>
    </location>
</feature>
<evidence type="ECO:0000256" key="7">
    <source>
        <dbReference type="ARBA" id="ARBA00042988"/>
    </source>
</evidence>
<comment type="similarity">
    <text evidence="1">Belongs to the Gfo/Idh/MocA family.</text>
</comment>
<dbReference type="GO" id="GO:0047837">
    <property type="term" value="F:D-xylose 1-dehydrogenase (NADP+) activity"/>
    <property type="evidence" value="ECO:0007669"/>
    <property type="project" value="UniProtKB-EC"/>
</dbReference>
<dbReference type="Gene3D" id="3.30.360.10">
    <property type="entry name" value="Dihydrodipicolinate Reductase, domain 2"/>
    <property type="match status" value="3"/>
</dbReference>
<dbReference type="Gene3D" id="1.10.3270.10">
    <property type="entry name" value="HMGR, N-terminal domain"/>
    <property type="match status" value="1"/>
</dbReference>
<evidence type="ECO:0000259" key="11">
    <source>
        <dbReference type="Pfam" id="PF01408"/>
    </source>
</evidence>
<dbReference type="InterPro" id="IPR055170">
    <property type="entry name" value="GFO_IDH_MocA-like_dom"/>
</dbReference>